<name>A0A9P6EL72_9AGAR</name>
<protein>
    <recommendedName>
        <fullName evidence="1">DUF6593 domain-containing protein</fullName>
    </recommendedName>
</protein>
<dbReference type="OrthoDB" id="2910790at2759"/>
<reference evidence="2" key="1">
    <citation type="submission" date="2020-11" db="EMBL/GenBank/DDBJ databases">
        <authorList>
            <consortium name="DOE Joint Genome Institute"/>
            <person name="Ahrendt S."/>
            <person name="Riley R."/>
            <person name="Andreopoulos W."/>
            <person name="Labutti K."/>
            <person name="Pangilinan J."/>
            <person name="Ruiz-Duenas F.J."/>
            <person name="Barrasa J.M."/>
            <person name="Sanchez-Garcia M."/>
            <person name="Camarero S."/>
            <person name="Miyauchi S."/>
            <person name="Serrano A."/>
            <person name="Linde D."/>
            <person name="Babiker R."/>
            <person name="Drula E."/>
            <person name="Ayuso-Fernandez I."/>
            <person name="Pacheco R."/>
            <person name="Padilla G."/>
            <person name="Ferreira P."/>
            <person name="Barriuso J."/>
            <person name="Kellner H."/>
            <person name="Castanera R."/>
            <person name="Alfaro M."/>
            <person name="Ramirez L."/>
            <person name="Pisabarro A.G."/>
            <person name="Kuo A."/>
            <person name="Tritt A."/>
            <person name="Lipzen A."/>
            <person name="He G."/>
            <person name="Yan M."/>
            <person name="Ng V."/>
            <person name="Cullen D."/>
            <person name="Martin F."/>
            <person name="Rosso M.-N."/>
            <person name="Henrissat B."/>
            <person name="Hibbett D."/>
            <person name="Martinez A.T."/>
            <person name="Grigoriev I.V."/>
        </authorList>
    </citation>
    <scope>NUCLEOTIDE SEQUENCE</scope>
    <source>
        <strain evidence="2">CBS 506.95</strain>
    </source>
</reference>
<feature type="domain" description="DUF6593" evidence="1">
    <location>
        <begin position="16"/>
        <end position="181"/>
    </location>
</feature>
<dbReference type="InterPro" id="IPR046528">
    <property type="entry name" value="DUF6593"/>
</dbReference>
<evidence type="ECO:0000259" key="1">
    <source>
        <dbReference type="Pfam" id="PF20236"/>
    </source>
</evidence>
<dbReference type="Proteomes" id="UP000807306">
    <property type="component" value="Unassembled WGS sequence"/>
</dbReference>
<accession>A0A9P6EL72</accession>
<dbReference type="AlphaFoldDB" id="A0A9P6EL72"/>
<comment type="caution">
    <text evidence="2">The sequence shown here is derived from an EMBL/GenBank/DDBJ whole genome shotgun (WGS) entry which is preliminary data.</text>
</comment>
<dbReference type="EMBL" id="MU157837">
    <property type="protein sequence ID" value="KAF9530890.1"/>
    <property type="molecule type" value="Genomic_DNA"/>
</dbReference>
<keyword evidence="3" id="KW-1185">Reference proteome</keyword>
<organism evidence="2 3">
    <name type="scientific">Crepidotus variabilis</name>
    <dbReference type="NCBI Taxonomy" id="179855"/>
    <lineage>
        <taxon>Eukaryota</taxon>
        <taxon>Fungi</taxon>
        <taxon>Dikarya</taxon>
        <taxon>Basidiomycota</taxon>
        <taxon>Agaricomycotina</taxon>
        <taxon>Agaricomycetes</taxon>
        <taxon>Agaricomycetidae</taxon>
        <taxon>Agaricales</taxon>
        <taxon>Agaricineae</taxon>
        <taxon>Crepidotaceae</taxon>
        <taxon>Crepidotus</taxon>
    </lineage>
</organism>
<evidence type="ECO:0000313" key="3">
    <source>
        <dbReference type="Proteomes" id="UP000807306"/>
    </source>
</evidence>
<sequence>MRRPLPFTFEDRTAALTNTDFDDIYDRMFFHVERQPGSSTTKIFEMHFPALRHRGKLPSNSNPLIQLDFASDEHLGTISFFKAPYQSALSMSQYLKKTSFFGSSLSRKFVASDGREYRWGYRLSPGQEWTCTTSDNQLVAHYDLRPPNMRYFDASGNNLVIYESYAHIAPELVASCLIMRHIALYNL</sequence>
<proteinExistence type="predicted"/>
<evidence type="ECO:0000313" key="2">
    <source>
        <dbReference type="EMBL" id="KAF9530890.1"/>
    </source>
</evidence>
<dbReference type="Pfam" id="PF20236">
    <property type="entry name" value="DUF6593"/>
    <property type="match status" value="1"/>
</dbReference>
<gene>
    <name evidence="2" type="ORF">CPB83DRAFT_849820</name>
</gene>